<dbReference type="PIRSF" id="PIRSF037489">
    <property type="entry name" value="UCP037489_NIF3_YqfO"/>
    <property type="match status" value="1"/>
</dbReference>
<evidence type="ECO:0000256" key="1">
    <source>
        <dbReference type="ARBA" id="ARBA00006964"/>
    </source>
</evidence>
<evidence type="ECO:0000256" key="2">
    <source>
        <dbReference type="ARBA" id="ARBA00022112"/>
    </source>
</evidence>
<reference evidence="5 6" key="1">
    <citation type="journal article" date="2019" name="Int. J. Syst. Evol. Microbiol.">
        <title>The Global Catalogue of Microorganisms (GCM) 10K type strain sequencing project: providing services to taxonomists for standard genome sequencing and annotation.</title>
        <authorList>
            <consortium name="The Broad Institute Genomics Platform"/>
            <consortium name="The Broad Institute Genome Sequencing Center for Infectious Disease"/>
            <person name="Wu L."/>
            <person name="Ma J."/>
        </authorList>
    </citation>
    <scope>NUCLEOTIDE SEQUENCE [LARGE SCALE GENOMIC DNA]</scope>
    <source>
        <strain evidence="5 6">JCM 15395</strain>
    </source>
</reference>
<name>A0ABN1G1K3_9BACI</name>
<dbReference type="NCBIfam" id="TIGR00486">
    <property type="entry name" value="YbgI_SA1388"/>
    <property type="match status" value="1"/>
</dbReference>
<protein>
    <recommendedName>
        <fullName evidence="2 4">GTP cyclohydrolase 1 type 2 homolog</fullName>
    </recommendedName>
</protein>
<dbReference type="InterPro" id="IPR017221">
    <property type="entry name" value="DUF34/NIF3_bac"/>
</dbReference>
<keyword evidence="3 4" id="KW-0479">Metal-binding</keyword>
<dbReference type="EMBL" id="BAAADS010000012">
    <property type="protein sequence ID" value="GAA0602284.1"/>
    <property type="molecule type" value="Genomic_DNA"/>
</dbReference>
<dbReference type="RefSeq" id="WP_343812416.1">
    <property type="nucleotide sequence ID" value="NZ_BAAADS010000012.1"/>
</dbReference>
<dbReference type="Gene3D" id="3.40.1390.30">
    <property type="entry name" value="NIF3 (NGG1p interacting factor 3)-like"/>
    <property type="match status" value="1"/>
</dbReference>
<evidence type="ECO:0000256" key="4">
    <source>
        <dbReference type="PIRNR" id="PIRNR037489"/>
    </source>
</evidence>
<sequence length="372" mass="41460">MTKQEIKSSEIFDVMETWAPGFLAYNWDNVGLQTGSYHKQVEKVMITLDVLESVVDEAIDQEVDLIIAHHPLLFKSLKKLDMDDTKGRILQKLIQHDISVYAAHTNLDAAEGGVNDMLCDSLGIEDRQTLLPEYTEKLVKVTVYVPNTHADEVRNAISESGAGHIGNYSHCTFQTSGQGTFMPLEGTNPYIGTANELEFVDEVKIESIVPQPKLAPVLNAITTSHPYEEPAYDIYPMENKGITLGVGRIGKLKTDVSLKSFGEHVKKMLDIKNLRITGDLSKKIKSVAILAGSGEKYWENALEMGADVYITGDMTFHAAQDAWQAGLSVIDPGHYAEKIMKHATKEFLERTYHDTELEIIVSKVNTDPFQFI</sequence>
<dbReference type="PANTHER" id="PTHR13799:SF14">
    <property type="entry name" value="GTP CYCLOHYDROLASE 1 TYPE 2 HOMOLOG"/>
    <property type="match status" value="1"/>
</dbReference>
<proteinExistence type="inferred from homology"/>
<evidence type="ECO:0000256" key="3">
    <source>
        <dbReference type="ARBA" id="ARBA00022723"/>
    </source>
</evidence>
<gene>
    <name evidence="5" type="ORF">GCM10009001_19010</name>
</gene>
<dbReference type="InterPro" id="IPR002678">
    <property type="entry name" value="DUF34/NIF3"/>
</dbReference>
<dbReference type="PANTHER" id="PTHR13799">
    <property type="entry name" value="NGG1 INTERACTING FACTOR 3"/>
    <property type="match status" value="1"/>
</dbReference>
<dbReference type="InterPro" id="IPR015867">
    <property type="entry name" value="N-reg_PII/ATP_PRibTrfase_C"/>
</dbReference>
<dbReference type="SUPFAM" id="SSF102705">
    <property type="entry name" value="NIF3 (NGG1p interacting factor 3)-like"/>
    <property type="match status" value="1"/>
</dbReference>
<dbReference type="Gene3D" id="3.30.70.120">
    <property type="match status" value="1"/>
</dbReference>
<comment type="caution">
    <text evidence="5">The sequence shown here is derived from an EMBL/GenBank/DDBJ whole genome shotgun (WGS) entry which is preliminary data.</text>
</comment>
<keyword evidence="6" id="KW-1185">Reference proteome</keyword>
<dbReference type="Proteomes" id="UP001500866">
    <property type="component" value="Unassembled WGS sequence"/>
</dbReference>
<evidence type="ECO:0000313" key="6">
    <source>
        <dbReference type="Proteomes" id="UP001500866"/>
    </source>
</evidence>
<evidence type="ECO:0000313" key="5">
    <source>
        <dbReference type="EMBL" id="GAA0602284.1"/>
    </source>
</evidence>
<dbReference type="InterPro" id="IPR036069">
    <property type="entry name" value="DUF34/NIF3_sf"/>
</dbReference>
<comment type="similarity">
    <text evidence="1 4">Belongs to the GTP cyclohydrolase I type 2/NIF3 family.</text>
</comment>
<organism evidence="5 6">
    <name type="scientific">Virgibacillus siamensis</name>
    <dbReference type="NCBI Taxonomy" id="480071"/>
    <lineage>
        <taxon>Bacteria</taxon>
        <taxon>Bacillati</taxon>
        <taxon>Bacillota</taxon>
        <taxon>Bacilli</taxon>
        <taxon>Bacillales</taxon>
        <taxon>Bacillaceae</taxon>
        <taxon>Virgibacillus</taxon>
    </lineage>
</organism>
<accession>A0ABN1G1K3</accession>
<dbReference type="Pfam" id="PF01784">
    <property type="entry name" value="DUF34_NIF3"/>
    <property type="match status" value="1"/>
</dbReference>